<feature type="compositionally biased region" description="Polar residues" evidence="1">
    <location>
        <begin position="731"/>
        <end position="746"/>
    </location>
</feature>
<evidence type="ECO:0000256" key="1">
    <source>
        <dbReference type="SAM" id="MobiDB-lite"/>
    </source>
</evidence>
<comment type="caution">
    <text evidence="4">The sequence shown here is derived from an EMBL/GenBank/DDBJ whole genome shotgun (WGS) entry which is preliminary data.</text>
</comment>
<evidence type="ECO:0000313" key="5">
    <source>
        <dbReference type="Proteomes" id="UP001165122"/>
    </source>
</evidence>
<feature type="region of interest" description="Disordered" evidence="1">
    <location>
        <begin position="723"/>
        <end position="815"/>
    </location>
</feature>
<organism evidence="4 5">
    <name type="scientific">Triparma laevis f. longispina</name>
    <dbReference type="NCBI Taxonomy" id="1714387"/>
    <lineage>
        <taxon>Eukaryota</taxon>
        <taxon>Sar</taxon>
        <taxon>Stramenopiles</taxon>
        <taxon>Ochrophyta</taxon>
        <taxon>Bolidophyceae</taxon>
        <taxon>Parmales</taxon>
        <taxon>Triparmaceae</taxon>
        <taxon>Triparma</taxon>
    </lineage>
</organism>
<keyword evidence="2" id="KW-0812">Transmembrane</keyword>
<feature type="compositionally biased region" description="Pro residues" evidence="1">
    <location>
        <begin position="779"/>
        <end position="788"/>
    </location>
</feature>
<feature type="compositionally biased region" description="Pro residues" evidence="1">
    <location>
        <begin position="795"/>
        <end position="809"/>
    </location>
</feature>
<dbReference type="Gene3D" id="2.60.40.420">
    <property type="entry name" value="Cupredoxins - blue copper proteins"/>
    <property type="match status" value="1"/>
</dbReference>
<keyword evidence="2" id="KW-1133">Transmembrane helix</keyword>
<accession>A0A9W7CB00</accession>
<evidence type="ECO:0000256" key="3">
    <source>
        <dbReference type="SAM" id="SignalP"/>
    </source>
</evidence>
<proteinExistence type="predicted"/>
<protein>
    <submittedName>
        <fullName evidence="4">Uncharacterized protein</fullName>
    </submittedName>
</protein>
<feature type="compositionally biased region" description="Low complexity" evidence="1">
    <location>
        <begin position="769"/>
        <end position="778"/>
    </location>
</feature>
<keyword evidence="3" id="KW-0732">Signal</keyword>
<dbReference type="InterPro" id="IPR008972">
    <property type="entry name" value="Cupredoxin"/>
</dbReference>
<reference evidence="5" key="1">
    <citation type="journal article" date="2023" name="Commun. Biol.">
        <title>Genome analysis of Parmales, the sister group of diatoms, reveals the evolutionary specialization of diatoms from phago-mixotrophs to photoautotrophs.</title>
        <authorList>
            <person name="Ban H."/>
            <person name="Sato S."/>
            <person name="Yoshikawa S."/>
            <person name="Yamada K."/>
            <person name="Nakamura Y."/>
            <person name="Ichinomiya M."/>
            <person name="Sato N."/>
            <person name="Blanc-Mathieu R."/>
            <person name="Endo H."/>
            <person name="Kuwata A."/>
            <person name="Ogata H."/>
        </authorList>
    </citation>
    <scope>NUCLEOTIDE SEQUENCE [LARGE SCALE GENOMIC DNA]</scope>
    <source>
        <strain evidence="5">NIES 3700</strain>
    </source>
</reference>
<dbReference type="EMBL" id="BRXW01000050">
    <property type="protein sequence ID" value="GMI02901.1"/>
    <property type="molecule type" value="Genomic_DNA"/>
</dbReference>
<keyword evidence="5" id="KW-1185">Reference proteome</keyword>
<feature type="signal peptide" evidence="3">
    <location>
        <begin position="1"/>
        <end position="22"/>
    </location>
</feature>
<dbReference type="OrthoDB" id="10431133at2759"/>
<keyword evidence="2" id="KW-0472">Membrane</keyword>
<dbReference type="AlphaFoldDB" id="A0A9W7CB00"/>
<sequence>MKLSTTILVLTFTLCLTFIVQAHEHTPCASLINSYVCPTGLCTSGSWKPLTTQPSISGTHAHAYIPQKINSCTILNFGNVYNSGSESTDLYKVSKAAYDSCSSITSSGVKITTTDSTYPNEIIYTFDSDANEGYHYFTSSLDSNCERGQRFKVELIYHNSGSEGLFAVQTTSYSSLIPEVTGASCYDNTSDEIYRAINVGNSQQIRVEKISKVDGTIIWTRVLEGEGEGTIAKGMYCVDNIVYVLGQSMGGGYLCGEGGCNANDGREVFVQKIRGADGALESPGRLIQALGEDYPSAITVDDLDGSIYVLVTHSDSPGKLVQISGRYDQSPFEEWVYRLNPNLSTVYLRKITTNQAVANEQSNARDIITKAMFGPINFQNERFLIVGVDTSGELSSILPPRSNHNRHVTGVIQRLNSNFVEGVTPSNEEGLRLQPGNPNVEDVENLRDFVSGFCWDQANSKIITFGSTTGSMAKGSMVDGYAEAPQNSLTSNTGNLDAFLCTISPTLSSNYQCSQFGSSGDDYASGCSVVSGSAFLLGTANGAVNGFGERWFGGADLFTRTFNATTLDATEGQQFGTPYEDFASDEYRTYGGIHLTPSGSGFITASTNGALVSGVTNKNNVYNPVVSKIFGDETSLFLPSALTSPSTSPNNSKENSNGSGISTAGIVCMSIFIPIGVALIVFGGYFFGKTRTERKYSAMAEKYGDVELGGMTMASTYNTDAPAGQKAHFAENQQSPSRSVNTSVTSGYVDPPRDSLFTPDPIHSPMQDVSLSSNSLSPPSSPAPPPSSPTQITPTPVPVPQPEMAPFPPQATVAPDISSFSISSADFEDAESDVTSAADII</sequence>
<dbReference type="Proteomes" id="UP001165122">
    <property type="component" value="Unassembled WGS sequence"/>
</dbReference>
<evidence type="ECO:0000313" key="4">
    <source>
        <dbReference type="EMBL" id="GMI02901.1"/>
    </source>
</evidence>
<feature type="chain" id="PRO_5040854714" evidence="3">
    <location>
        <begin position="23"/>
        <end position="841"/>
    </location>
</feature>
<name>A0A9W7CB00_9STRA</name>
<gene>
    <name evidence="4" type="ORF">TrLO_g14094</name>
</gene>
<evidence type="ECO:0000256" key="2">
    <source>
        <dbReference type="SAM" id="Phobius"/>
    </source>
</evidence>
<feature type="transmembrane region" description="Helical" evidence="2">
    <location>
        <begin position="664"/>
        <end position="687"/>
    </location>
</feature>